<dbReference type="AlphaFoldDB" id="A0A4U7MVK4"/>
<feature type="transmembrane region" description="Helical" evidence="1">
    <location>
        <begin position="158"/>
        <end position="178"/>
    </location>
</feature>
<dbReference type="Gene3D" id="1.20.1530.20">
    <property type="match status" value="1"/>
</dbReference>
<name>A0A4U7MVK4_9RHOB</name>
<dbReference type="EMBL" id="SULI01000027">
    <property type="protein sequence ID" value="TKZ17152.1"/>
    <property type="molecule type" value="Genomic_DNA"/>
</dbReference>
<proteinExistence type="predicted"/>
<evidence type="ECO:0000313" key="2">
    <source>
        <dbReference type="EMBL" id="TKZ17152.1"/>
    </source>
</evidence>
<evidence type="ECO:0008006" key="4">
    <source>
        <dbReference type="Google" id="ProtNLM"/>
    </source>
</evidence>
<evidence type="ECO:0000313" key="3">
    <source>
        <dbReference type="Proteomes" id="UP000306575"/>
    </source>
</evidence>
<evidence type="ECO:0000256" key="1">
    <source>
        <dbReference type="SAM" id="Phobius"/>
    </source>
</evidence>
<feature type="transmembrane region" description="Helical" evidence="1">
    <location>
        <begin position="282"/>
        <end position="304"/>
    </location>
</feature>
<keyword evidence="1" id="KW-0472">Membrane</keyword>
<dbReference type="OrthoDB" id="8477735at2"/>
<feature type="transmembrane region" description="Helical" evidence="1">
    <location>
        <begin position="12"/>
        <end position="33"/>
    </location>
</feature>
<accession>A0A4U7MVK4</accession>
<protein>
    <recommendedName>
        <fullName evidence="4">Bile acid:sodium symporter family protein</fullName>
    </recommendedName>
</protein>
<dbReference type="Proteomes" id="UP000306575">
    <property type="component" value="Unassembled WGS sequence"/>
</dbReference>
<keyword evidence="1" id="KW-1133">Transmembrane helix</keyword>
<sequence>MLTALGVFARYGRFVLVAGLVAGLVLPGVAVALRPWLSELVLVLLFLTAYRVGLPAALDGLNHILSTLGVVLVYQLALPLVCIALFACFGMAQSPVAIALTLMLSAPSVTASPNMAVMIGQAPEPAFRLLILGTFILPLTIFPIFWASPALGNLSDAIYAALRLGLSISVTVAVAFFLRARCQPEMRMSEVRALDGLTSLALAVIVVGLMSAVTPAISSAPWMLAKWMCIALAANLGLQVLAYTGLRRLGFEQSAGPMALVAGNRNVALFLVASSATNTDEFLLFLGCYQFPMYLTPIVMRPLLGNRT</sequence>
<keyword evidence="1" id="KW-0812">Transmembrane</keyword>
<dbReference type="RefSeq" id="WP_138017260.1">
    <property type="nucleotide sequence ID" value="NZ_SULI01000027.1"/>
</dbReference>
<feature type="transmembrane region" description="Helical" evidence="1">
    <location>
        <begin position="199"/>
        <end position="218"/>
    </location>
</feature>
<dbReference type="InterPro" id="IPR038770">
    <property type="entry name" value="Na+/solute_symporter_sf"/>
</dbReference>
<feature type="transmembrane region" description="Helical" evidence="1">
    <location>
        <begin position="126"/>
        <end position="146"/>
    </location>
</feature>
<comment type="caution">
    <text evidence="2">The sequence shown here is derived from an EMBL/GenBank/DDBJ whole genome shotgun (WGS) entry which is preliminary data.</text>
</comment>
<reference evidence="2 3" key="1">
    <citation type="submission" date="2019-04" db="EMBL/GenBank/DDBJ databases">
        <title>Genome sequence of Pelagicola litoralis CL-ES2.</title>
        <authorList>
            <person name="Cao J."/>
        </authorList>
    </citation>
    <scope>NUCLEOTIDE SEQUENCE [LARGE SCALE GENOMIC DNA]</scope>
    <source>
        <strain evidence="2 3">CL-ES2</strain>
    </source>
</reference>
<organism evidence="2 3">
    <name type="scientific">Shimia litoralis</name>
    <dbReference type="NCBI Taxonomy" id="420403"/>
    <lineage>
        <taxon>Bacteria</taxon>
        <taxon>Pseudomonadati</taxon>
        <taxon>Pseudomonadota</taxon>
        <taxon>Alphaproteobacteria</taxon>
        <taxon>Rhodobacterales</taxon>
        <taxon>Roseobacteraceae</taxon>
    </lineage>
</organism>
<feature type="transmembrane region" description="Helical" evidence="1">
    <location>
        <begin position="40"/>
        <end position="58"/>
    </location>
</feature>
<gene>
    <name evidence="2" type="ORF">FAP39_15310</name>
</gene>
<keyword evidence="3" id="KW-1185">Reference proteome</keyword>